<dbReference type="EMBL" id="LKEB01000038">
    <property type="protein sequence ID" value="ROW07473.1"/>
    <property type="molecule type" value="Genomic_DNA"/>
</dbReference>
<accession>A0A423WVL9</accession>
<evidence type="ECO:0000256" key="1">
    <source>
        <dbReference type="SAM" id="MobiDB-lite"/>
    </source>
</evidence>
<name>A0A423WVL9_9PEZI</name>
<sequence>MDDWIQERRQGKGQALNMGMRQESREQEGRDRSFVEPEVSASSGSAWGLHLNTRFGRRNQVEQRHNVELQLDSIVIA</sequence>
<comment type="caution">
    <text evidence="2">The sequence shown here is derived from an EMBL/GenBank/DDBJ whole genome shotgun (WGS) entry which is preliminary data.</text>
</comment>
<proteinExistence type="predicted"/>
<feature type="region of interest" description="Disordered" evidence="1">
    <location>
        <begin position="1"/>
        <end position="39"/>
    </location>
</feature>
<dbReference type="AlphaFoldDB" id="A0A423WVL9"/>
<gene>
    <name evidence="2" type="ORF">VPNG_07109</name>
</gene>
<reference evidence="2 3" key="1">
    <citation type="submission" date="2015-09" db="EMBL/GenBank/DDBJ databases">
        <title>Host preference determinants of Valsa canker pathogens revealed by comparative genomics.</title>
        <authorList>
            <person name="Yin Z."/>
            <person name="Huang L."/>
        </authorList>
    </citation>
    <scope>NUCLEOTIDE SEQUENCE [LARGE SCALE GENOMIC DNA]</scope>
    <source>
        <strain evidence="2 3">SXYLt</strain>
    </source>
</reference>
<keyword evidence="3" id="KW-1185">Reference proteome</keyword>
<feature type="compositionally biased region" description="Basic and acidic residues" evidence="1">
    <location>
        <begin position="1"/>
        <end position="10"/>
    </location>
</feature>
<evidence type="ECO:0000313" key="3">
    <source>
        <dbReference type="Proteomes" id="UP000285146"/>
    </source>
</evidence>
<organism evidence="2 3">
    <name type="scientific">Cytospora leucostoma</name>
    <dbReference type="NCBI Taxonomy" id="1230097"/>
    <lineage>
        <taxon>Eukaryota</taxon>
        <taxon>Fungi</taxon>
        <taxon>Dikarya</taxon>
        <taxon>Ascomycota</taxon>
        <taxon>Pezizomycotina</taxon>
        <taxon>Sordariomycetes</taxon>
        <taxon>Sordariomycetidae</taxon>
        <taxon>Diaporthales</taxon>
        <taxon>Cytosporaceae</taxon>
        <taxon>Cytospora</taxon>
    </lineage>
</organism>
<protein>
    <submittedName>
        <fullName evidence="2">Uncharacterized protein</fullName>
    </submittedName>
</protein>
<dbReference type="Proteomes" id="UP000285146">
    <property type="component" value="Unassembled WGS sequence"/>
</dbReference>
<feature type="compositionally biased region" description="Basic and acidic residues" evidence="1">
    <location>
        <begin position="22"/>
        <end position="35"/>
    </location>
</feature>
<evidence type="ECO:0000313" key="2">
    <source>
        <dbReference type="EMBL" id="ROW07473.1"/>
    </source>
</evidence>
<dbReference type="InParanoid" id="A0A423WVL9"/>